<evidence type="ECO:0000256" key="3">
    <source>
        <dbReference type="ARBA" id="ARBA00022553"/>
    </source>
</evidence>
<comment type="caution">
    <text evidence="6">The sequence shown here is derived from an EMBL/GenBank/DDBJ whole genome shotgun (WGS) entry which is preliminary data.</text>
</comment>
<dbReference type="InterPro" id="IPR036736">
    <property type="entry name" value="ACP-like_sf"/>
</dbReference>
<dbReference type="SMART" id="SM00823">
    <property type="entry name" value="PKS_PP"/>
    <property type="match status" value="1"/>
</dbReference>
<dbReference type="PROSITE" id="PS50075">
    <property type="entry name" value="CARRIER"/>
    <property type="match status" value="1"/>
</dbReference>
<organism evidence="6 7">
    <name type="scientific">Streptomyces turgidiscabies</name>
    <dbReference type="NCBI Taxonomy" id="85558"/>
    <lineage>
        <taxon>Bacteria</taxon>
        <taxon>Bacillati</taxon>
        <taxon>Actinomycetota</taxon>
        <taxon>Actinomycetes</taxon>
        <taxon>Kitasatosporales</taxon>
        <taxon>Streptomycetaceae</taxon>
        <taxon>Streptomyces</taxon>
    </lineage>
</organism>
<dbReference type="InterPro" id="IPR006162">
    <property type="entry name" value="Ppantetheine_attach_site"/>
</dbReference>
<dbReference type="RefSeq" id="WP_307630725.1">
    <property type="nucleotide sequence ID" value="NZ_JAUSZS010000008.1"/>
</dbReference>
<dbReference type="InterPro" id="IPR020806">
    <property type="entry name" value="PKS_PP-bd"/>
</dbReference>
<dbReference type="PANTHER" id="PTHR45398:SF1">
    <property type="entry name" value="ENZYME, PUTATIVE (JCVI)-RELATED"/>
    <property type="match status" value="1"/>
</dbReference>
<dbReference type="PROSITE" id="PS00012">
    <property type="entry name" value="PHOSPHOPANTETHEINE"/>
    <property type="match status" value="1"/>
</dbReference>
<evidence type="ECO:0000259" key="5">
    <source>
        <dbReference type="PROSITE" id="PS50075"/>
    </source>
</evidence>
<dbReference type="PANTHER" id="PTHR45398">
    <property type="match status" value="1"/>
</dbReference>
<dbReference type="InterPro" id="IPR010060">
    <property type="entry name" value="NRPS_synth"/>
</dbReference>
<reference evidence="6 7" key="1">
    <citation type="submission" date="2023-07" db="EMBL/GenBank/DDBJ databases">
        <title>Comparative genomics of wheat-associated soil bacteria to identify genetic determinants of phenazine resistance.</title>
        <authorList>
            <person name="Mouncey N."/>
        </authorList>
    </citation>
    <scope>NUCLEOTIDE SEQUENCE [LARGE SCALE GENOMIC DNA]</scope>
    <source>
        <strain evidence="6 7">W2I16</strain>
    </source>
</reference>
<proteinExistence type="predicted"/>
<feature type="compositionally biased region" description="Low complexity" evidence="4">
    <location>
        <begin position="97"/>
        <end position="110"/>
    </location>
</feature>
<feature type="region of interest" description="Disordered" evidence="4">
    <location>
        <begin position="97"/>
        <end position="118"/>
    </location>
</feature>
<accession>A0ABU0S0G6</accession>
<feature type="region of interest" description="Disordered" evidence="4">
    <location>
        <begin position="1"/>
        <end position="30"/>
    </location>
</feature>
<evidence type="ECO:0000256" key="1">
    <source>
        <dbReference type="ARBA" id="ARBA00001957"/>
    </source>
</evidence>
<dbReference type="EMBL" id="JAUSZS010000008">
    <property type="protein sequence ID" value="MDQ0937483.1"/>
    <property type="molecule type" value="Genomic_DNA"/>
</dbReference>
<dbReference type="Proteomes" id="UP001223072">
    <property type="component" value="Unassembled WGS sequence"/>
</dbReference>
<dbReference type="SUPFAM" id="SSF47336">
    <property type="entry name" value="ACP-like"/>
    <property type="match status" value="1"/>
</dbReference>
<dbReference type="Gene3D" id="1.10.1200.10">
    <property type="entry name" value="ACP-like"/>
    <property type="match status" value="1"/>
</dbReference>
<protein>
    <submittedName>
        <fullName evidence="6">Non-ribosomal peptide synthase protein (TIGR01720 family)</fullName>
    </submittedName>
</protein>
<keyword evidence="2" id="KW-0596">Phosphopantetheine</keyword>
<keyword evidence="3" id="KW-0597">Phosphoprotein</keyword>
<dbReference type="NCBIfam" id="TIGR01720">
    <property type="entry name" value="NRPS-para261"/>
    <property type="match status" value="1"/>
</dbReference>
<name>A0ABU0S0G6_9ACTN</name>
<feature type="domain" description="Carrier" evidence="5">
    <location>
        <begin position="29"/>
        <end position="102"/>
    </location>
</feature>
<dbReference type="Gene3D" id="3.30.559.30">
    <property type="entry name" value="Nonribosomal peptide synthetase, condensation domain"/>
    <property type="match status" value="1"/>
</dbReference>
<evidence type="ECO:0000313" key="7">
    <source>
        <dbReference type="Proteomes" id="UP001223072"/>
    </source>
</evidence>
<dbReference type="SUPFAM" id="SSF52777">
    <property type="entry name" value="CoA-dependent acyltransferases"/>
    <property type="match status" value="2"/>
</dbReference>
<sequence>MPESVRTLPGPGSPPPAAAGAAREGSHEDRPVDVLRRLVAQVLGLDADAVGPGHGFTELGGDSIQAIQVVSRARTSGLLLTTRDVLRSESVAALAATARAADGPGATEGPTEPPRRTGPLAATPIMAWLGGLDGPVDTYHQSLVVRTPAGFGAEHAVGVIRALLDTHDVLRLTVPGGAGTAAEGCVVPPPGTVDACGLVEHVRAPDATDAELPALVTDRIRAARRLLSPADGVMLRAVLVDRGPGRQGRLALLVHHLVVDGVSWRILQDDLRTCWARLAAGEDLVLEPAPTPFAHWADLLRADATSGRRMGEAARWAETLRPAPEPLGGVCELDRLDAETAEHRLTLTLPPDVAGPLLTVVPGVVNGTVNDVLLTGLALAVLAWRRPVTGPADRGTVLVDVEGHGREDIAGAPDLSRTVGWFTTMYPVRFDLGRPDLDDARAGGPAAGPVLRTVKETLRAIPDHGIGHGLLRYGNSRTRPALAALGVPEIGFNYLGRFPMGDAADWAAAPGHDFALDEADDGLAMAHAVEVNAAAHESPDGPTLSATWTWAANACPADRAHALAHEWFAMLRALVRHAQLPGAVGLTPSDVSLPGLAQADLDAFEAQFGELL</sequence>
<dbReference type="InterPro" id="IPR023213">
    <property type="entry name" value="CAT-like_dom_sf"/>
</dbReference>
<dbReference type="InterPro" id="IPR001242">
    <property type="entry name" value="Condensation_dom"/>
</dbReference>
<comment type="cofactor">
    <cofactor evidence="1">
        <name>pantetheine 4'-phosphate</name>
        <dbReference type="ChEBI" id="CHEBI:47942"/>
    </cofactor>
</comment>
<dbReference type="InterPro" id="IPR009081">
    <property type="entry name" value="PP-bd_ACP"/>
</dbReference>
<dbReference type="Pfam" id="PF00668">
    <property type="entry name" value="Condensation"/>
    <property type="match status" value="1"/>
</dbReference>
<dbReference type="Gene3D" id="3.30.559.10">
    <property type="entry name" value="Chloramphenicol acetyltransferase-like domain"/>
    <property type="match status" value="1"/>
</dbReference>
<dbReference type="Pfam" id="PF00550">
    <property type="entry name" value="PP-binding"/>
    <property type="match status" value="1"/>
</dbReference>
<gene>
    <name evidence="6" type="ORF">QFZ49_007458</name>
</gene>
<keyword evidence="7" id="KW-1185">Reference proteome</keyword>
<evidence type="ECO:0000256" key="2">
    <source>
        <dbReference type="ARBA" id="ARBA00022450"/>
    </source>
</evidence>
<evidence type="ECO:0000256" key="4">
    <source>
        <dbReference type="SAM" id="MobiDB-lite"/>
    </source>
</evidence>
<evidence type="ECO:0000313" key="6">
    <source>
        <dbReference type="EMBL" id="MDQ0937483.1"/>
    </source>
</evidence>